<feature type="transmembrane region" description="Helical" evidence="7">
    <location>
        <begin position="132"/>
        <end position="154"/>
    </location>
</feature>
<dbReference type="Pfam" id="PF20684">
    <property type="entry name" value="Fung_rhodopsin"/>
    <property type="match status" value="1"/>
</dbReference>
<evidence type="ECO:0000256" key="3">
    <source>
        <dbReference type="ARBA" id="ARBA00022989"/>
    </source>
</evidence>
<organism evidence="9 10">
    <name type="scientific">Tuber aestivum</name>
    <name type="common">summer truffle</name>
    <dbReference type="NCBI Taxonomy" id="59557"/>
    <lineage>
        <taxon>Eukaryota</taxon>
        <taxon>Fungi</taxon>
        <taxon>Dikarya</taxon>
        <taxon>Ascomycota</taxon>
        <taxon>Pezizomycotina</taxon>
        <taxon>Pezizomycetes</taxon>
        <taxon>Pezizales</taxon>
        <taxon>Tuberaceae</taxon>
        <taxon>Tuber</taxon>
    </lineage>
</organism>
<dbReference type="AlphaFoldDB" id="A0A292Q9Q9"/>
<keyword evidence="2 7" id="KW-0812">Transmembrane</keyword>
<dbReference type="InterPro" id="IPR049326">
    <property type="entry name" value="Rhodopsin_dom_fungi"/>
</dbReference>
<dbReference type="Proteomes" id="UP001412239">
    <property type="component" value="Unassembled WGS sequence"/>
</dbReference>
<keyword evidence="10" id="KW-1185">Reference proteome</keyword>
<feature type="transmembrane region" description="Helical" evidence="7">
    <location>
        <begin position="56"/>
        <end position="74"/>
    </location>
</feature>
<feature type="region of interest" description="Disordered" evidence="6">
    <location>
        <begin position="350"/>
        <end position="391"/>
    </location>
</feature>
<reference evidence="9" key="1">
    <citation type="submission" date="2015-10" db="EMBL/GenBank/DDBJ databases">
        <authorList>
            <person name="Regsiter A."/>
            <person name="william w."/>
        </authorList>
    </citation>
    <scope>NUCLEOTIDE SEQUENCE</scope>
    <source>
        <strain evidence="9">Montdore</strain>
    </source>
</reference>
<keyword evidence="4 7" id="KW-0472">Membrane</keyword>
<feature type="transmembrane region" description="Helical" evidence="7">
    <location>
        <begin position="296"/>
        <end position="314"/>
    </location>
</feature>
<evidence type="ECO:0000256" key="6">
    <source>
        <dbReference type="SAM" id="MobiDB-lite"/>
    </source>
</evidence>
<comment type="similarity">
    <text evidence="5">Belongs to the SAT4 family.</text>
</comment>
<evidence type="ECO:0000313" key="10">
    <source>
        <dbReference type="Proteomes" id="UP001412239"/>
    </source>
</evidence>
<evidence type="ECO:0000256" key="7">
    <source>
        <dbReference type="SAM" id="Phobius"/>
    </source>
</evidence>
<feature type="transmembrane region" description="Helical" evidence="7">
    <location>
        <begin position="223"/>
        <end position="242"/>
    </location>
</feature>
<dbReference type="PANTHER" id="PTHR33048">
    <property type="entry name" value="PTH11-LIKE INTEGRAL MEMBRANE PROTEIN (AFU_ORTHOLOGUE AFUA_5G11245)"/>
    <property type="match status" value="1"/>
</dbReference>
<evidence type="ECO:0000256" key="1">
    <source>
        <dbReference type="ARBA" id="ARBA00004141"/>
    </source>
</evidence>
<proteinExistence type="inferred from homology"/>
<dbReference type="GO" id="GO:0016020">
    <property type="term" value="C:membrane"/>
    <property type="evidence" value="ECO:0007669"/>
    <property type="project" value="UniProtKB-SubCell"/>
</dbReference>
<feature type="transmembrane region" description="Helical" evidence="7">
    <location>
        <begin position="86"/>
        <end position="106"/>
    </location>
</feature>
<dbReference type="InterPro" id="IPR052337">
    <property type="entry name" value="SAT4-like"/>
</dbReference>
<feature type="transmembrane region" description="Helical" evidence="7">
    <location>
        <begin position="254"/>
        <end position="276"/>
    </location>
</feature>
<evidence type="ECO:0000256" key="4">
    <source>
        <dbReference type="ARBA" id="ARBA00023136"/>
    </source>
</evidence>
<sequence length="391" mass="42897">MGVIPRLAGSTNAPNNTARTPNESFYLIFAPADFTHPAVLDPGYIPDTRDSLLKGFALAPLVIAIIAVGLRIYSRLRILKKLGWDDWAIIPALVAYTAYTGLILWGTESAGLAEHLYNLTNGQILNWFKVQYLLVIVAPITFLLIRFSILLFLHRLVGNGEPGAQITINILHALNFLWYPATVLPPALMCAPREMRMWDLMAVIRAQCLQPKVVDSMQINSTFMVALSASFDIACLLVPLRLVWKLRMSMRKKVVISSLFGVGILACVCGILRAYFMARLMEKDGFSSDSTCITPLISSCSMHISVLIWLGNMVNPLVCAHMEACLGIITACGPSLKMLWKQLYGTPEPPVGKRPTTGKSSLIGAKRLSDRSRQGVDSSPLGEAVMSNPPP</sequence>
<accession>A0A292Q9Q9</accession>
<feature type="transmembrane region" description="Helical" evidence="7">
    <location>
        <begin position="166"/>
        <end position="188"/>
    </location>
</feature>
<name>A0A292Q9Q9_9PEZI</name>
<keyword evidence="3 7" id="KW-1133">Transmembrane helix</keyword>
<comment type="subcellular location">
    <subcellularLocation>
        <location evidence="1">Membrane</location>
        <topology evidence="1">Multi-pass membrane protein</topology>
    </subcellularLocation>
</comment>
<evidence type="ECO:0000313" key="9">
    <source>
        <dbReference type="EMBL" id="CUS15821.1"/>
    </source>
</evidence>
<feature type="domain" description="Rhodopsin" evidence="8">
    <location>
        <begin position="70"/>
        <end position="341"/>
    </location>
</feature>
<evidence type="ECO:0000256" key="2">
    <source>
        <dbReference type="ARBA" id="ARBA00022692"/>
    </source>
</evidence>
<dbReference type="PANTHER" id="PTHR33048:SF47">
    <property type="entry name" value="INTEGRAL MEMBRANE PROTEIN-RELATED"/>
    <property type="match status" value="1"/>
</dbReference>
<protein>
    <recommendedName>
        <fullName evidence="8">Rhodopsin domain-containing protein</fullName>
    </recommendedName>
</protein>
<evidence type="ECO:0000256" key="5">
    <source>
        <dbReference type="ARBA" id="ARBA00038359"/>
    </source>
</evidence>
<dbReference type="EMBL" id="LN890943">
    <property type="protein sequence ID" value="CUS15821.1"/>
    <property type="molecule type" value="Genomic_DNA"/>
</dbReference>
<gene>
    <name evidence="9" type="ORF">GSTUAT00000098001</name>
</gene>
<evidence type="ECO:0000259" key="8">
    <source>
        <dbReference type="Pfam" id="PF20684"/>
    </source>
</evidence>